<gene>
    <name evidence="13" type="ORF">CLV41_107148</name>
</gene>
<dbReference type="AlphaFoldDB" id="A0A2S3UQZ1"/>
<keyword evidence="6" id="KW-0145">Chemotaxis</keyword>
<keyword evidence="7" id="KW-0997">Cell inner membrane</keyword>
<keyword evidence="5" id="KW-1003">Cell membrane</keyword>
<keyword evidence="14" id="KW-1185">Reference proteome</keyword>
<evidence type="ECO:0000256" key="8">
    <source>
        <dbReference type="ARBA" id="ARBA00022779"/>
    </source>
</evidence>
<dbReference type="Pfam" id="PF02154">
    <property type="entry name" value="FliM"/>
    <property type="match status" value="1"/>
</dbReference>
<evidence type="ECO:0000256" key="11">
    <source>
        <dbReference type="ARBA" id="ARBA00025044"/>
    </source>
</evidence>
<comment type="subcellular location">
    <subcellularLocation>
        <location evidence="1">Bacterial flagellum basal body</location>
    </subcellularLocation>
    <subcellularLocation>
        <location evidence="2">Cell inner membrane</location>
        <topology evidence="2">Peripheral membrane protein</topology>
    </subcellularLocation>
</comment>
<evidence type="ECO:0000256" key="9">
    <source>
        <dbReference type="ARBA" id="ARBA00023136"/>
    </source>
</evidence>
<comment type="function">
    <text evidence="11">FliM is one of three proteins (FliG, FliN, FliM) that forms the rotor-mounted switch complex (C ring), located at the base of the basal body. This complex interacts with the CheY and CheZ chemotaxis proteins, in addition to contacting components of the motor that determine the direction of flagellar rotation.</text>
</comment>
<dbReference type="SUPFAM" id="SSF101801">
    <property type="entry name" value="Surface presentation of antigens (SPOA)"/>
    <property type="match status" value="1"/>
</dbReference>
<keyword evidence="13" id="KW-0969">Cilium</keyword>
<dbReference type="GO" id="GO:0050918">
    <property type="term" value="P:positive chemotaxis"/>
    <property type="evidence" value="ECO:0007669"/>
    <property type="project" value="TreeGrafter"/>
</dbReference>
<dbReference type="GO" id="GO:0005886">
    <property type="term" value="C:plasma membrane"/>
    <property type="evidence" value="ECO:0007669"/>
    <property type="project" value="UniProtKB-SubCell"/>
</dbReference>
<dbReference type="RefSeq" id="WP_103223509.1">
    <property type="nucleotide sequence ID" value="NZ_PPCN01000007.1"/>
</dbReference>
<evidence type="ECO:0000313" key="13">
    <source>
        <dbReference type="EMBL" id="POF30121.1"/>
    </source>
</evidence>
<keyword evidence="13" id="KW-0966">Cell projection</keyword>
<evidence type="ECO:0000259" key="12">
    <source>
        <dbReference type="Pfam" id="PF01052"/>
    </source>
</evidence>
<dbReference type="EMBL" id="PPCN01000007">
    <property type="protein sequence ID" value="POF30121.1"/>
    <property type="molecule type" value="Genomic_DNA"/>
</dbReference>
<keyword evidence="13" id="KW-0282">Flagellum</keyword>
<comment type="similarity">
    <text evidence="3">Belongs to the FliM family.</text>
</comment>
<keyword evidence="9" id="KW-0472">Membrane</keyword>
<reference evidence="13 14" key="1">
    <citation type="submission" date="2018-01" db="EMBL/GenBank/DDBJ databases">
        <title>Genomic Encyclopedia of Archaeal and Bacterial Type Strains, Phase II (KMG-II): from individual species to whole genera.</title>
        <authorList>
            <person name="Goeker M."/>
        </authorList>
    </citation>
    <scope>NUCLEOTIDE SEQUENCE [LARGE SCALE GENOMIC DNA]</scope>
    <source>
        <strain evidence="13 14">DSM 17023</strain>
    </source>
</reference>
<proteinExistence type="inferred from homology"/>
<feature type="domain" description="Flagellar motor switch protein FliN-like C-terminal" evidence="12">
    <location>
        <begin position="235"/>
        <end position="305"/>
    </location>
</feature>
<evidence type="ECO:0000256" key="3">
    <source>
        <dbReference type="ARBA" id="ARBA00011049"/>
    </source>
</evidence>
<evidence type="ECO:0000313" key="14">
    <source>
        <dbReference type="Proteomes" id="UP000236959"/>
    </source>
</evidence>
<evidence type="ECO:0000256" key="6">
    <source>
        <dbReference type="ARBA" id="ARBA00022500"/>
    </source>
</evidence>
<dbReference type="OrthoDB" id="9806941at2"/>
<sequence length="319" mass="35717">MIEAATANSGGSSSERAMIADRLLDAAGISVDRLPMLPVVFDRMARLMADAMRQKSPSPSYISVSYVENNRIGDILDEFESNALVAVLYSPEWDARVLVGFDRDFIFTLVDVLFGADGTEPPIDDERPFSNIETRIARTMFEVASKALAESFAPIAETTLRIERVESRMDFAVVGRRNNPAVVARLLQQAIGRGGEVFVVMPHSTLNPLRQRLSQVLSGEMSGRDKQWTQHFHNEIQRTEVRLEAILEEREMSLGELSALRVGQTIELQATARSPVTLSCNDQPIFTCQLGQLDGSYTLQIEELIHEEEKDLFDDLRNR</sequence>
<dbReference type="InterPro" id="IPR028976">
    <property type="entry name" value="CheC-like_sf"/>
</dbReference>
<dbReference type="CDD" id="cd17908">
    <property type="entry name" value="FliM"/>
    <property type="match status" value="1"/>
</dbReference>
<evidence type="ECO:0000256" key="1">
    <source>
        <dbReference type="ARBA" id="ARBA00004117"/>
    </source>
</evidence>
<dbReference type="Pfam" id="PF01052">
    <property type="entry name" value="FliMN_C"/>
    <property type="match status" value="1"/>
</dbReference>
<dbReference type="SUPFAM" id="SSF103039">
    <property type="entry name" value="CheC-like"/>
    <property type="match status" value="1"/>
</dbReference>
<evidence type="ECO:0000256" key="2">
    <source>
        <dbReference type="ARBA" id="ARBA00004417"/>
    </source>
</evidence>
<comment type="caution">
    <text evidence="13">The sequence shown here is derived from an EMBL/GenBank/DDBJ whole genome shotgun (WGS) entry which is preliminary data.</text>
</comment>
<evidence type="ECO:0000256" key="7">
    <source>
        <dbReference type="ARBA" id="ARBA00022519"/>
    </source>
</evidence>
<dbReference type="Gene3D" id="2.30.330.10">
    <property type="entry name" value="SpoA-like"/>
    <property type="match status" value="1"/>
</dbReference>
<dbReference type="Proteomes" id="UP000236959">
    <property type="component" value="Unassembled WGS sequence"/>
</dbReference>
<keyword evidence="8" id="KW-0283">Flagellar rotation</keyword>
<name>A0A2S3UQZ1_9HYPH</name>
<evidence type="ECO:0000256" key="10">
    <source>
        <dbReference type="ARBA" id="ARBA00023143"/>
    </source>
</evidence>
<dbReference type="GO" id="GO:0009425">
    <property type="term" value="C:bacterial-type flagellum basal body"/>
    <property type="evidence" value="ECO:0007669"/>
    <property type="project" value="UniProtKB-SubCell"/>
</dbReference>
<dbReference type="InterPro" id="IPR036429">
    <property type="entry name" value="SpoA-like_sf"/>
</dbReference>
<dbReference type="PANTHER" id="PTHR30034">
    <property type="entry name" value="FLAGELLAR MOTOR SWITCH PROTEIN FLIM"/>
    <property type="match status" value="1"/>
</dbReference>
<dbReference type="InterPro" id="IPR001689">
    <property type="entry name" value="Flag_FliM"/>
</dbReference>
<dbReference type="GO" id="GO:0003774">
    <property type="term" value="F:cytoskeletal motor activity"/>
    <property type="evidence" value="ECO:0007669"/>
    <property type="project" value="InterPro"/>
</dbReference>
<dbReference type="InterPro" id="IPR001543">
    <property type="entry name" value="FliN-like_C"/>
</dbReference>
<protein>
    <recommendedName>
        <fullName evidence="4">Flagellar motor switch protein FliM</fullName>
    </recommendedName>
</protein>
<evidence type="ECO:0000256" key="4">
    <source>
        <dbReference type="ARBA" id="ARBA00021898"/>
    </source>
</evidence>
<dbReference type="PANTHER" id="PTHR30034:SF3">
    <property type="entry name" value="FLAGELLAR MOTOR SWITCH PROTEIN FLIM"/>
    <property type="match status" value="1"/>
</dbReference>
<dbReference type="GO" id="GO:0071978">
    <property type="term" value="P:bacterial-type flagellum-dependent swarming motility"/>
    <property type="evidence" value="ECO:0007669"/>
    <property type="project" value="TreeGrafter"/>
</dbReference>
<keyword evidence="10" id="KW-0975">Bacterial flagellum</keyword>
<dbReference type="Gene3D" id="3.40.1550.10">
    <property type="entry name" value="CheC-like"/>
    <property type="match status" value="1"/>
</dbReference>
<accession>A0A2S3UQZ1</accession>
<evidence type="ECO:0000256" key="5">
    <source>
        <dbReference type="ARBA" id="ARBA00022475"/>
    </source>
</evidence>
<organism evidence="13 14">
    <name type="scientific">Roseibium marinum</name>
    <dbReference type="NCBI Taxonomy" id="281252"/>
    <lineage>
        <taxon>Bacteria</taxon>
        <taxon>Pseudomonadati</taxon>
        <taxon>Pseudomonadota</taxon>
        <taxon>Alphaproteobacteria</taxon>
        <taxon>Hyphomicrobiales</taxon>
        <taxon>Stappiaceae</taxon>
        <taxon>Roseibium</taxon>
    </lineage>
</organism>